<evidence type="ECO:0000256" key="1">
    <source>
        <dbReference type="ARBA" id="ARBA00004141"/>
    </source>
</evidence>
<feature type="domain" description="Rhodopsin" evidence="8">
    <location>
        <begin position="32"/>
        <end position="269"/>
    </location>
</feature>
<feature type="transmembrane region" description="Helical" evidence="7">
    <location>
        <begin position="56"/>
        <end position="79"/>
    </location>
</feature>
<dbReference type="EMBL" id="MU004331">
    <property type="protein sequence ID" value="KAF2656943.1"/>
    <property type="molecule type" value="Genomic_DNA"/>
</dbReference>
<evidence type="ECO:0000256" key="4">
    <source>
        <dbReference type="ARBA" id="ARBA00023136"/>
    </source>
</evidence>
<gene>
    <name evidence="9" type="ORF">K491DRAFT_757246</name>
</gene>
<dbReference type="Proteomes" id="UP000799324">
    <property type="component" value="Unassembled WGS sequence"/>
</dbReference>
<dbReference type="OrthoDB" id="10017208at2759"/>
<feature type="compositionally biased region" description="Low complexity" evidence="6">
    <location>
        <begin position="291"/>
        <end position="303"/>
    </location>
</feature>
<feature type="transmembrane region" description="Helical" evidence="7">
    <location>
        <begin position="208"/>
        <end position="228"/>
    </location>
</feature>
<evidence type="ECO:0000313" key="9">
    <source>
        <dbReference type="EMBL" id="KAF2656943.1"/>
    </source>
</evidence>
<protein>
    <recommendedName>
        <fullName evidence="8">Rhodopsin domain-containing protein</fullName>
    </recommendedName>
</protein>
<name>A0A6A6TDI2_9PLEO</name>
<evidence type="ECO:0000313" key="10">
    <source>
        <dbReference type="Proteomes" id="UP000799324"/>
    </source>
</evidence>
<feature type="transmembrane region" description="Helical" evidence="7">
    <location>
        <begin position="99"/>
        <end position="118"/>
    </location>
</feature>
<feature type="transmembrane region" description="Helical" evidence="7">
    <location>
        <begin position="254"/>
        <end position="273"/>
    </location>
</feature>
<dbReference type="PANTHER" id="PTHR33048:SF47">
    <property type="entry name" value="INTEGRAL MEMBRANE PROTEIN-RELATED"/>
    <property type="match status" value="1"/>
</dbReference>
<keyword evidence="3 7" id="KW-1133">Transmembrane helix</keyword>
<dbReference type="GO" id="GO:0016020">
    <property type="term" value="C:membrane"/>
    <property type="evidence" value="ECO:0007669"/>
    <property type="project" value="UniProtKB-SubCell"/>
</dbReference>
<comment type="subcellular location">
    <subcellularLocation>
        <location evidence="1">Membrane</location>
        <topology evidence="1">Multi-pass membrane protein</topology>
    </subcellularLocation>
</comment>
<keyword evidence="2 7" id="KW-0812">Transmembrane</keyword>
<comment type="similarity">
    <text evidence="5">Belongs to the SAT4 family.</text>
</comment>
<feature type="transmembrane region" description="Helical" evidence="7">
    <location>
        <begin position="12"/>
        <end position="35"/>
    </location>
</feature>
<evidence type="ECO:0000259" key="8">
    <source>
        <dbReference type="Pfam" id="PF20684"/>
    </source>
</evidence>
<dbReference type="InterPro" id="IPR049326">
    <property type="entry name" value="Rhodopsin_dom_fungi"/>
</dbReference>
<reference evidence="9" key="1">
    <citation type="journal article" date="2020" name="Stud. Mycol.">
        <title>101 Dothideomycetes genomes: a test case for predicting lifestyles and emergence of pathogens.</title>
        <authorList>
            <person name="Haridas S."/>
            <person name="Albert R."/>
            <person name="Binder M."/>
            <person name="Bloem J."/>
            <person name="Labutti K."/>
            <person name="Salamov A."/>
            <person name="Andreopoulos B."/>
            <person name="Baker S."/>
            <person name="Barry K."/>
            <person name="Bills G."/>
            <person name="Bluhm B."/>
            <person name="Cannon C."/>
            <person name="Castanera R."/>
            <person name="Culley D."/>
            <person name="Daum C."/>
            <person name="Ezra D."/>
            <person name="Gonzalez J."/>
            <person name="Henrissat B."/>
            <person name="Kuo A."/>
            <person name="Liang C."/>
            <person name="Lipzen A."/>
            <person name="Lutzoni F."/>
            <person name="Magnuson J."/>
            <person name="Mondo S."/>
            <person name="Nolan M."/>
            <person name="Ohm R."/>
            <person name="Pangilinan J."/>
            <person name="Park H.-J."/>
            <person name="Ramirez L."/>
            <person name="Alfaro M."/>
            <person name="Sun H."/>
            <person name="Tritt A."/>
            <person name="Yoshinaga Y."/>
            <person name="Zwiers L.-H."/>
            <person name="Turgeon B."/>
            <person name="Goodwin S."/>
            <person name="Spatafora J."/>
            <person name="Crous P."/>
            <person name="Grigoriev I."/>
        </authorList>
    </citation>
    <scope>NUCLEOTIDE SEQUENCE</scope>
    <source>
        <strain evidence="9">CBS 122681</strain>
    </source>
</reference>
<dbReference type="AlphaFoldDB" id="A0A6A6TDI2"/>
<keyword evidence="10" id="KW-1185">Reference proteome</keyword>
<dbReference type="PANTHER" id="PTHR33048">
    <property type="entry name" value="PTH11-LIKE INTEGRAL MEMBRANE PROTEIN (AFU_ORTHOLOGUE AFUA_5G11245)"/>
    <property type="match status" value="1"/>
</dbReference>
<feature type="region of interest" description="Disordered" evidence="6">
    <location>
        <begin position="291"/>
        <end position="331"/>
    </location>
</feature>
<accession>A0A6A6TDI2</accession>
<evidence type="ECO:0000256" key="2">
    <source>
        <dbReference type="ARBA" id="ARBA00022692"/>
    </source>
</evidence>
<feature type="transmembrane region" description="Helical" evidence="7">
    <location>
        <begin position="130"/>
        <end position="158"/>
    </location>
</feature>
<sequence length="331" mass="36564">MVSSFPVNGSPALSMIITPPIFLAIATVVLFFRFWARKEKKQNWGVDDYLCATALFITYGGYASLVVSVVWGGVGRSIYTLPFENMELALKALNSVSQTWGAAVACVQLSILFLYLRVFHVVIWFTWTCYVLIGLVITWWISYFISIMVACVPLRAFWTPGVPSTCIDMKKFAIASTASHILLDVLLVLLVIPIIWRLKTSLRNRVTVAVALTLAIFATICAILRFAFRLDKWNDPDATGVGWIGSLLDVLENASAVICCSLPIMAFLLGRLAETRFGSSVKRLFSTSYSRKSSVKSKPSNNSLGREKGPTYVETGVSPVSDVSRQEDGTE</sequence>
<organism evidence="9 10">
    <name type="scientific">Lophiostoma macrostomum CBS 122681</name>
    <dbReference type="NCBI Taxonomy" id="1314788"/>
    <lineage>
        <taxon>Eukaryota</taxon>
        <taxon>Fungi</taxon>
        <taxon>Dikarya</taxon>
        <taxon>Ascomycota</taxon>
        <taxon>Pezizomycotina</taxon>
        <taxon>Dothideomycetes</taxon>
        <taxon>Pleosporomycetidae</taxon>
        <taxon>Pleosporales</taxon>
        <taxon>Lophiostomataceae</taxon>
        <taxon>Lophiostoma</taxon>
    </lineage>
</organism>
<keyword evidence="4 7" id="KW-0472">Membrane</keyword>
<evidence type="ECO:0000256" key="6">
    <source>
        <dbReference type="SAM" id="MobiDB-lite"/>
    </source>
</evidence>
<evidence type="ECO:0000256" key="3">
    <source>
        <dbReference type="ARBA" id="ARBA00022989"/>
    </source>
</evidence>
<dbReference type="Pfam" id="PF20684">
    <property type="entry name" value="Fung_rhodopsin"/>
    <property type="match status" value="1"/>
</dbReference>
<evidence type="ECO:0000256" key="7">
    <source>
        <dbReference type="SAM" id="Phobius"/>
    </source>
</evidence>
<dbReference type="InterPro" id="IPR052337">
    <property type="entry name" value="SAT4-like"/>
</dbReference>
<feature type="transmembrane region" description="Helical" evidence="7">
    <location>
        <begin position="178"/>
        <end position="196"/>
    </location>
</feature>
<evidence type="ECO:0000256" key="5">
    <source>
        <dbReference type="ARBA" id="ARBA00038359"/>
    </source>
</evidence>
<proteinExistence type="inferred from homology"/>